<evidence type="ECO:0000256" key="1">
    <source>
        <dbReference type="SAM" id="MobiDB-lite"/>
    </source>
</evidence>
<dbReference type="EMBL" id="LC738885">
    <property type="protein sequence ID" value="BDT63532.1"/>
    <property type="molecule type" value="Genomic_DNA"/>
</dbReference>
<feature type="region of interest" description="Disordered" evidence="1">
    <location>
        <begin position="1"/>
        <end position="24"/>
    </location>
</feature>
<sequence length="1068" mass="120465">MFTVAERKANHGNNNNSSISSDNEDVGALGLSNKDFKKVVEILTNRSNCLYFSKESENLRNIISANPTQKSLMLYLGSKKKTGTGVTGQTPILSSSCGAGLSSTATLGVNDLTSGEGIDGGKKNRPDSKINLLTKLEAEEAALRRLAHIFSRCDPSGDNPLKDDKEAVPSENVWKKLTEKNLEYIFRECVTLDVTNDCVAVHQGRYIPREYGNNVYLMSIKINIRILQRMLLNFPWFCNRLFRVVSGLGIETTASSNVPVAVDDNMSNVWGDVIIKSNIMEDVIPKTLQYLLDEYPYVYEEIMKMSSIRKPSHFIVEFDKVDNGVGLALTEEEHNGYSYFEWRCFNSIRKTQQNDGIGGSRLDNSLGNNSVQAISQHNIAAAADDILSFSKNDFGGGEQNNGIFTGSGIVSETEDAWMRGIFETTYSPQNTGGVNGNQSTYERFRSNEGTASVAQNSSMNFSPITKGEEGRQFVLGMIYFINKSLNDIENPLMCKEKNIFGDDQFDQYATYKELFTAAVCSNPTNVYRVVCDLFVNLVLPRLRNPLANQIENVQTVTGGNGQQRSRIITDYGCVDTQYNNTPPYARGKVRISARQVCECRKMCKEVKCFDKSRQNNQPAHMMVYQKMEEPAFKRNHNSHRCNSYDFRFYDLLRCYINDLKNQGKKKKRNNKTGLTADHDFLLQDRFAFDLLRGCFLSAGLHHIYCPDVFMVHRGDNFNINLQNNKFEGFNENNGVEEVTSFQTVNANEALIDITKNKLRRDESVFKYMQENNMSLRDFSLKSGSVVRQLNALTSQLCNTCNDSNLKPIHIVACIGNYVYNVLPLLEMLLVFVDNEELQKEVIACRNITNTMTCDQILTCPNKLAVYFSLFNFLYKLILRNYNAAVASAYNRRGYLSSISNIVGYRFSNNGDGIKYHETIVSVNSCISYADYFSTRGCGQSDAATIHNEALNIDKTIATMSSQFDSEGKDTKSENNAMKMYASHIFNIFNDDDNSESNSDSDPEHPSTTPVKRKMTDTINEEEQGHQRDNDKQLDEATHTEEPKIKKTKTCSDNNIVVDDDDNHDDCLF</sequence>
<protein>
    <submittedName>
        <fullName evidence="2">Wsv285-like protein</fullName>
    </submittedName>
</protein>
<feature type="compositionally biased region" description="Acidic residues" evidence="1">
    <location>
        <begin position="990"/>
        <end position="1000"/>
    </location>
</feature>
<feature type="region of interest" description="Disordered" evidence="1">
    <location>
        <begin position="990"/>
        <end position="1048"/>
    </location>
</feature>
<feature type="compositionally biased region" description="Basic and acidic residues" evidence="1">
    <location>
        <begin position="1022"/>
        <end position="1044"/>
    </location>
</feature>
<accession>A0A9C7EZB6</accession>
<proteinExistence type="predicted"/>
<evidence type="ECO:0000313" key="2">
    <source>
        <dbReference type="EMBL" id="BDT63532.1"/>
    </source>
</evidence>
<reference evidence="2" key="1">
    <citation type="submission" date="2022-10" db="EMBL/GenBank/DDBJ databases">
        <title>Genome sequences of endogenous nimaviruses in decapod crustaceans.</title>
        <authorList>
            <person name="Kawato S."/>
            <person name="Nozaki R."/>
            <person name="Kondo H."/>
            <person name="Hirono I."/>
        </authorList>
    </citation>
    <scope>NUCLEOTIDE SEQUENCE</scope>
    <source>
        <strain evidence="2">Toyama2020</strain>
    </source>
</reference>
<feature type="compositionally biased region" description="Low complexity" evidence="1">
    <location>
        <begin position="11"/>
        <end position="21"/>
    </location>
</feature>
<name>A0A9C7EZB6_9VIRU</name>
<organism evidence="2">
    <name type="scientific">Pasiphaea japonica whispovirus</name>
    <dbReference type="NCBI Taxonomy" id="2984286"/>
    <lineage>
        <taxon>Viruses</taxon>
        <taxon>Viruses incertae sedis</taxon>
        <taxon>Naldaviricetes</taxon>
        <taxon>Nimaviridae</taxon>
        <taxon>Whispovirus</taxon>
    </lineage>
</organism>